<evidence type="ECO:0000313" key="2">
    <source>
        <dbReference type="Proteomes" id="UP000178510"/>
    </source>
</evidence>
<accession>A0A1G2KTL6</accession>
<protein>
    <submittedName>
        <fullName evidence="1">Uncharacterized protein</fullName>
    </submittedName>
</protein>
<name>A0A1G2KTL6_9BACT</name>
<dbReference type="EMBL" id="MHQM01000041">
    <property type="protein sequence ID" value="OHA02574.1"/>
    <property type="molecule type" value="Genomic_DNA"/>
</dbReference>
<proteinExistence type="predicted"/>
<gene>
    <name evidence="1" type="ORF">A3J58_03155</name>
</gene>
<evidence type="ECO:0000313" key="1">
    <source>
        <dbReference type="EMBL" id="OHA02574.1"/>
    </source>
</evidence>
<dbReference type="AlphaFoldDB" id="A0A1G2KTL6"/>
<reference evidence="1 2" key="1">
    <citation type="journal article" date="2016" name="Nat. Commun.">
        <title>Thousands of microbial genomes shed light on interconnected biogeochemical processes in an aquifer system.</title>
        <authorList>
            <person name="Anantharaman K."/>
            <person name="Brown C.T."/>
            <person name="Hug L.A."/>
            <person name="Sharon I."/>
            <person name="Castelle C.J."/>
            <person name="Probst A.J."/>
            <person name="Thomas B.C."/>
            <person name="Singh A."/>
            <person name="Wilkins M.J."/>
            <person name="Karaoz U."/>
            <person name="Brodie E.L."/>
            <person name="Williams K.H."/>
            <person name="Hubbard S.S."/>
            <person name="Banfield J.F."/>
        </authorList>
    </citation>
    <scope>NUCLEOTIDE SEQUENCE [LARGE SCALE GENOMIC DNA]</scope>
</reference>
<comment type="caution">
    <text evidence="1">The sequence shown here is derived from an EMBL/GenBank/DDBJ whole genome shotgun (WGS) entry which is preliminary data.</text>
</comment>
<sequence length="164" mass="17941">MNYMMRFFLVSLVIVLLAIGAVRRSASAQSLSAELPFGGIHLFVVQCTCAADSLHYILDFTTNRTLALLYEPSSRLYENYNVYGAQYQLGSYMPTGQQCMITTGTSCVGIYADGMYGNQPGTGTSFRAGFRALAGAFAPLWGSDNARGPFFTIRPTILRRSVSK</sequence>
<organism evidence="1 2">
    <name type="scientific">Candidatus Sungbacteria bacterium RIFCSPHIGHO2_02_FULL_52_23</name>
    <dbReference type="NCBI Taxonomy" id="1802274"/>
    <lineage>
        <taxon>Bacteria</taxon>
        <taxon>Candidatus Sungiibacteriota</taxon>
    </lineage>
</organism>
<dbReference type="Proteomes" id="UP000178510">
    <property type="component" value="Unassembled WGS sequence"/>
</dbReference>